<evidence type="ECO:0000256" key="1">
    <source>
        <dbReference type="SAM" id="Coils"/>
    </source>
</evidence>
<feature type="compositionally biased region" description="Acidic residues" evidence="2">
    <location>
        <begin position="233"/>
        <end position="246"/>
    </location>
</feature>
<dbReference type="Proteomes" id="UP000011607">
    <property type="component" value="Unassembled WGS sequence"/>
</dbReference>
<dbReference type="Pfam" id="PF23428">
    <property type="entry name" value="DUF7115"/>
    <property type="match status" value="1"/>
</dbReference>
<evidence type="ECO:0000313" key="5">
    <source>
        <dbReference type="Proteomes" id="UP000011607"/>
    </source>
</evidence>
<feature type="compositionally biased region" description="Low complexity" evidence="2">
    <location>
        <begin position="254"/>
        <end position="275"/>
    </location>
</feature>
<reference evidence="4 5" key="1">
    <citation type="journal article" date="2014" name="PLoS Genet.">
        <title>Phylogenetically driven sequencing of extremely halophilic archaea reveals strategies for static and dynamic osmo-response.</title>
        <authorList>
            <person name="Becker E.A."/>
            <person name="Seitzer P.M."/>
            <person name="Tritt A."/>
            <person name="Larsen D."/>
            <person name="Krusor M."/>
            <person name="Yao A.I."/>
            <person name="Wu D."/>
            <person name="Madern D."/>
            <person name="Eisen J.A."/>
            <person name="Darling A.E."/>
            <person name="Facciotti M.T."/>
        </authorList>
    </citation>
    <scope>NUCLEOTIDE SEQUENCE [LARGE SCALE GENOMIC DNA]</scope>
    <source>
        <strain evidence="4 5">JCM 10879</strain>
    </source>
</reference>
<keyword evidence="1" id="KW-0175">Coiled coil</keyword>
<comment type="caution">
    <text evidence="4">The sequence shown here is derived from an EMBL/GenBank/DDBJ whole genome shotgun (WGS) entry which is preliminary data.</text>
</comment>
<protein>
    <recommendedName>
        <fullName evidence="3">DUF7115 domain-containing protein</fullName>
    </recommendedName>
</protein>
<sequence>MNVPGIVQSALDGEEIAARVSLGGDDELFVTSSSTLVYRADGLLSDESVDEYGHDAERLTLSEGRRKTKFSLEYPLEGATEFTIPGSKTDAVLHPLLAGVLNGNGITEPGETVVQTYRFSELTLIVTSERLVKHIGEAVWDEDYEEYHFSDVTELAFEDGSVATQIVLTVDGRPQRIKAPNEEANDLRERLKRALFDYHEVSSLEELNETIGEDDEPDADATSSSMDFGDGVDPLDADPPEPDDHELEQGGAESAPRSGSKSQSQSQSQAQPQSRTRTTEPTETANGGSGSGVTSSNANEAGTERSTDTEASAASETPGWDESGTNGEAATGGDPLSQADDSTTVETGDVFATDEATTENPTETGTGTGTGAGSAASENRPVQGTDPELLERIEHLEAAVERQGDLIERQQETIEQLIEELRQGR</sequence>
<evidence type="ECO:0000259" key="3">
    <source>
        <dbReference type="Pfam" id="PF23428"/>
    </source>
</evidence>
<dbReference type="InterPro" id="IPR055539">
    <property type="entry name" value="DUF7115"/>
</dbReference>
<accession>M0L6K9</accession>
<feature type="region of interest" description="Disordered" evidence="2">
    <location>
        <begin position="206"/>
        <end position="390"/>
    </location>
</feature>
<feature type="domain" description="DUF7115" evidence="3">
    <location>
        <begin position="1"/>
        <end position="108"/>
    </location>
</feature>
<feature type="compositionally biased region" description="Acidic residues" evidence="2">
    <location>
        <begin position="206"/>
        <end position="219"/>
    </location>
</feature>
<dbReference type="PATRIC" id="fig|1227454.3.peg.3587"/>
<dbReference type="OrthoDB" id="307384at2157"/>
<dbReference type="AlphaFoldDB" id="M0L6K9"/>
<feature type="coiled-coil region" evidence="1">
    <location>
        <begin position="393"/>
        <end position="420"/>
    </location>
</feature>
<proteinExistence type="predicted"/>
<dbReference type="eggNOG" id="arCOG04660">
    <property type="taxonomic scope" value="Archaea"/>
</dbReference>
<evidence type="ECO:0000256" key="2">
    <source>
        <dbReference type="SAM" id="MobiDB-lite"/>
    </source>
</evidence>
<keyword evidence="5" id="KW-1185">Reference proteome</keyword>
<name>M0L6K9_9EURY</name>
<organism evidence="4 5">
    <name type="scientific">Halobiforma nitratireducens JCM 10879</name>
    <dbReference type="NCBI Taxonomy" id="1227454"/>
    <lineage>
        <taxon>Archaea</taxon>
        <taxon>Methanobacteriati</taxon>
        <taxon>Methanobacteriota</taxon>
        <taxon>Stenosarchaea group</taxon>
        <taxon>Halobacteria</taxon>
        <taxon>Halobacteriales</taxon>
        <taxon>Natrialbaceae</taxon>
        <taxon>Halobiforma</taxon>
    </lineage>
</organism>
<evidence type="ECO:0000313" key="4">
    <source>
        <dbReference type="EMBL" id="EMA28054.1"/>
    </source>
</evidence>
<dbReference type="RefSeq" id="WP_006674396.1">
    <property type="nucleotide sequence ID" value="NZ_AOMA01000197.1"/>
</dbReference>
<gene>
    <name evidence="4" type="ORF">C446_17574</name>
</gene>
<dbReference type="EMBL" id="AOMA01000197">
    <property type="protein sequence ID" value="EMA28054.1"/>
    <property type="molecule type" value="Genomic_DNA"/>
</dbReference>